<accession>A0A9P3AJA4</accession>
<dbReference type="EMBL" id="BMZW01000056">
    <property type="protein sequence ID" value="GFZ62927.1"/>
    <property type="molecule type" value="Genomic_DNA"/>
</dbReference>
<feature type="domain" description="Minor tail T" evidence="1">
    <location>
        <begin position="3"/>
        <end position="61"/>
    </location>
</feature>
<dbReference type="InterPro" id="IPR009350">
    <property type="entry name" value="Phage_tail_T"/>
</dbReference>
<sequence>MDFEQNNGSLHIGERLDHGFALVSMMVNWSAGGKAKYEDFLPKHAQAEDEQIEDDPQAALQLLTKMFKAGQPA</sequence>
<organism evidence="2 3">
    <name type="scientific">Pseudomonas amygdali pv. eriobotryae</name>
    <dbReference type="NCBI Taxonomy" id="129137"/>
    <lineage>
        <taxon>Bacteria</taxon>
        <taxon>Pseudomonadati</taxon>
        <taxon>Pseudomonadota</taxon>
        <taxon>Gammaproteobacteria</taxon>
        <taxon>Pseudomonadales</taxon>
        <taxon>Pseudomonadaceae</taxon>
        <taxon>Pseudomonas</taxon>
        <taxon>Pseudomonas amygdali</taxon>
    </lineage>
</organism>
<evidence type="ECO:0000313" key="3">
    <source>
        <dbReference type="Proteomes" id="UP000630864"/>
    </source>
</evidence>
<reference evidence="2" key="1">
    <citation type="submission" date="2020-09" db="EMBL/GenBank/DDBJ databases">
        <title>Pseudomonas syringae pv. eriobotryae genome sequence causing loquat canker disease.</title>
        <authorList>
            <person name="Fukuda S."/>
            <person name="Tashiro H."/>
            <person name="Nagano Y."/>
        </authorList>
    </citation>
    <scope>NUCLEOTIDE SEQUENCE</scope>
    <source>
        <strain evidence="2">AM001</strain>
    </source>
</reference>
<dbReference type="Pfam" id="PF06223">
    <property type="entry name" value="Phage_tail_T"/>
    <property type="match status" value="1"/>
</dbReference>
<name>A0A9P3AJA4_PSEA0</name>
<dbReference type="RefSeq" id="WP_223285763.1">
    <property type="nucleotide sequence ID" value="NZ_BMZW01000056.1"/>
</dbReference>
<evidence type="ECO:0000259" key="1">
    <source>
        <dbReference type="Pfam" id="PF06223"/>
    </source>
</evidence>
<dbReference type="AlphaFoldDB" id="A0A9P3AJA4"/>
<proteinExistence type="predicted"/>
<dbReference type="Proteomes" id="UP000630864">
    <property type="component" value="Unassembled WGS sequence"/>
</dbReference>
<protein>
    <recommendedName>
        <fullName evidence="1">Minor tail T domain-containing protein</fullName>
    </recommendedName>
</protein>
<gene>
    <name evidence="2" type="ORF">PSE10A_54380</name>
</gene>
<comment type="caution">
    <text evidence="2">The sequence shown here is derived from an EMBL/GenBank/DDBJ whole genome shotgun (WGS) entry which is preliminary data.</text>
</comment>
<evidence type="ECO:0000313" key="2">
    <source>
        <dbReference type="EMBL" id="GFZ62927.1"/>
    </source>
</evidence>